<keyword evidence="3" id="KW-1185">Reference proteome</keyword>
<reference evidence="2 3" key="1">
    <citation type="submission" date="2024-10" db="EMBL/GenBank/DDBJ databases">
        <title>The Natural Products Discovery Center: Release of the First 8490 Sequenced Strains for Exploring Actinobacteria Biosynthetic Diversity.</title>
        <authorList>
            <person name="Kalkreuter E."/>
            <person name="Kautsar S.A."/>
            <person name="Yang D."/>
            <person name="Bader C.D."/>
            <person name="Teijaro C.N."/>
            <person name="Fluegel L."/>
            <person name="Davis C.M."/>
            <person name="Simpson J.R."/>
            <person name="Lauterbach L."/>
            <person name="Steele A.D."/>
            <person name="Gui C."/>
            <person name="Meng S."/>
            <person name="Li G."/>
            <person name="Viehrig K."/>
            <person name="Ye F."/>
            <person name="Su P."/>
            <person name="Kiefer A.F."/>
            <person name="Nichols A."/>
            <person name="Cepeda A.J."/>
            <person name="Yan W."/>
            <person name="Fan B."/>
            <person name="Jiang Y."/>
            <person name="Adhikari A."/>
            <person name="Zheng C.-J."/>
            <person name="Schuster L."/>
            <person name="Cowan T.M."/>
            <person name="Smanski M.J."/>
            <person name="Chevrette M.G."/>
            <person name="De Carvalho L.P.S."/>
            <person name="Shen B."/>
        </authorList>
    </citation>
    <scope>NUCLEOTIDE SEQUENCE [LARGE SCALE GENOMIC DNA]</scope>
    <source>
        <strain evidence="2 3">NPDC018013</strain>
    </source>
</reference>
<dbReference type="EMBL" id="JBIRGH010000009">
    <property type="protein sequence ID" value="MFH8586155.1"/>
    <property type="molecule type" value="Genomic_DNA"/>
</dbReference>
<evidence type="ECO:0000313" key="3">
    <source>
        <dbReference type="Proteomes" id="UP001610990"/>
    </source>
</evidence>
<comment type="caution">
    <text evidence="2">The sequence shown here is derived from an EMBL/GenBank/DDBJ whole genome shotgun (WGS) entry which is preliminary data.</text>
</comment>
<accession>A0ABW7RDL5</accession>
<protein>
    <submittedName>
        <fullName evidence="2">Uncharacterized protein</fullName>
    </submittedName>
</protein>
<gene>
    <name evidence="2" type="ORF">ACH4GP_17365</name>
</gene>
<name>A0ABW7RDL5_9ACTN</name>
<sequence length="164" mass="18029">MGDLVRETIVPKSGSNRVKKRAREEHRRVGRSRRYPDVRSEIMSSGPVLSSTELVPVCGKQQGGYAIFGIEVAAYRCTRSTGHEVLDSMGDEPPGGTCLGGFADAVHIWHGEHMALIAHETRMNTNPADMAAWFDAQNPVAVEEQELLRSEFGGDEQFFVGMPV</sequence>
<organism evidence="2 3">
    <name type="scientific">Streptomyces celluloflavus</name>
    <dbReference type="NCBI Taxonomy" id="58344"/>
    <lineage>
        <taxon>Bacteria</taxon>
        <taxon>Bacillati</taxon>
        <taxon>Actinomycetota</taxon>
        <taxon>Actinomycetes</taxon>
        <taxon>Kitasatosporales</taxon>
        <taxon>Streptomycetaceae</taxon>
        <taxon>Streptomyces</taxon>
    </lineage>
</organism>
<feature type="region of interest" description="Disordered" evidence="1">
    <location>
        <begin position="12"/>
        <end position="33"/>
    </location>
</feature>
<evidence type="ECO:0000256" key="1">
    <source>
        <dbReference type="SAM" id="MobiDB-lite"/>
    </source>
</evidence>
<evidence type="ECO:0000313" key="2">
    <source>
        <dbReference type="EMBL" id="MFH8586155.1"/>
    </source>
</evidence>
<proteinExistence type="predicted"/>
<dbReference type="Proteomes" id="UP001610990">
    <property type="component" value="Unassembled WGS sequence"/>
</dbReference>
<dbReference type="RefSeq" id="WP_266491790.1">
    <property type="nucleotide sequence ID" value="NZ_JBIRGH010000009.1"/>
</dbReference>